<dbReference type="EMBL" id="PCWA01000101">
    <property type="protein sequence ID" value="PIQ88490.1"/>
    <property type="molecule type" value="Genomic_DNA"/>
</dbReference>
<name>A0A2H0LVQ0_9BACT</name>
<reference evidence="1 2" key="1">
    <citation type="submission" date="2017-09" db="EMBL/GenBank/DDBJ databases">
        <title>Depth-based differentiation of microbial function through sediment-hosted aquifers and enrichment of novel symbionts in the deep terrestrial subsurface.</title>
        <authorList>
            <person name="Probst A.J."/>
            <person name="Ladd B."/>
            <person name="Jarett J.K."/>
            <person name="Geller-Mcgrath D.E."/>
            <person name="Sieber C.M."/>
            <person name="Emerson J.B."/>
            <person name="Anantharaman K."/>
            <person name="Thomas B.C."/>
            <person name="Malmstrom R."/>
            <person name="Stieglmeier M."/>
            <person name="Klingl A."/>
            <person name="Woyke T."/>
            <person name="Ryan C.M."/>
            <person name="Banfield J.F."/>
        </authorList>
    </citation>
    <scope>NUCLEOTIDE SEQUENCE [LARGE SCALE GENOMIC DNA]</scope>
    <source>
        <strain evidence="1">CG11_big_fil_rev_8_21_14_0_20_42_13</strain>
    </source>
</reference>
<protein>
    <recommendedName>
        <fullName evidence="3">Restriction endonuclease</fullName>
    </recommendedName>
</protein>
<sequence length="375" mass="43203">MIISRKTDAECATFESLLNNGLSVIRSEAAKSDKRFCGLSSSDFEKEVYGSLVISAKNTEFEGTIQLITGHRFPDIVAKKYFGVEVKLTKQDHWRSTGNSVLETTRIEDVEKIYLFFGKLNTPPEFKFRKYEECLYDIAVTHSPRYLIDMELNIGDTIFDKMGTGYDVLRNSDNPIKEVVRYFRKIARKGEEPWWMGSEDDAEATLSPTVTLWSNLPEDKQNLFRNEAMARFPEIFGRNQTKYQNFAAWLAARHGVVDSSLRDRFTAGGQQSIEINGNVYRKIPKIFYYLQNNAKEIIALVSKLAVDEVHHYWGLSVYLKKDELVDKWVQLIIYYSRDILPKAEKFIVHLLGDAFGERGSPPSLKEAMDKYGLRY</sequence>
<accession>A0A2H0LVQ0</accession>
<dbReference type="Proteomes" id="UP000229641">
    <property type="component" value="Unassembled WGS sequence"/>
</dbReference>
<organism evidence="1 2">
    <name type="scientific">Candidatus Ghiorseimicrobium undicola</name>
    <dbReference type="NCBI Taxonomy" id="1974746"/>
    <lineage>
        <taxon>Bacteria</taxon>
        <taxon>Pseudomonadati</taxon>
        <taxon>Candidatus Omnitrophota</taxon>
        <taxon>Candidatus Ghiorseimicrobium</taxon>
    </lineage>
</organism>
<evidence type="ECO:0000313" key="1">
    <source>
        <dbReference type="EMBL" id="PIQ88490.1"/>
    </source>
</evidence>
<proteinExistence type="predicted"/>
<comment type="caution">
    <text evidence="1">The sequence shown here is derived from an EMBL/GenBank/DDBJ whole genome shotgun (WGS) entry which is preliminary data.</text>
</comment>
<evidence type="ECO:0008006" key="3">
    <source>
        <dbReference type="Google" id="ProtNLM"/>
    </source>
</evidence>
<dbReference type="AlphaFoldDB" id="A0A2H0LVQ0"/>
<evidence type="ECO:0000313" key="2">
    <source>
        <dbReference type="Proteomes" id="UP000229641"/>
    </source>
</evidence>
<gene>
    <name evidence="1" type="ORF">COV72_08145</name>
</gene>